<comment type="caution">
    <text evidence="9">The sequence shown here is derived from an EMBL/GenBank/DDBJ whole genome shotgun (WGS) entry which is preliminary data.</text>
</comment>
<dbReference type="GO" id="GO:0003735">
    <property type="term" value="F:structural constituent of ribosome"/>
    <property type="evidence" value="ECO:0007669"/>
    <property type="project" value="InterPro"/>
</dbReference>
<evidence type="ECO:0000256" key="7">
    <source>
        <dbReference type="HAMAP-Rule" id="MF_01302"/>
    </source>
</evidence>
<dbReference type="Pfam" id="PF00410">
    <property type="entry name" value="Ribosomal_S8"/>
    <property type="match status" value="1"/>
</dbReference>
<dbReference type="FunFam" id="3.30.1490.10:FF:000001">
    <property type="entry name" value="30S ribosomal protein S8"/>
    <property type="match status" value="1"/>
</dbReference>
<dbReference type="GO" id="GO:0019843">
    <property type="term" value="F:rRNA binding"/>
    <property type="evidence" value="ECO:0007669"/>
    <property type="project" value="UniProtKB-UniRule"/>
</dbReference>
<evidence type="ECO:0000256" key="1">
    <source>
        <dbReference type="ARBA" id="ARBA00006471"/>
    </source>
</evidence>
<dbReference type="GO" id="GO:0006412">
    <property type="term" value="P:translation"/>
    <property type="evidence" value="ECO:0007669"/>
    <property type="project" value="UniProtKB-UniRule"/>
</dbReference>
<evidence type="ECO:0000256" key="2">
    <source>
        <dbReference type="ARBA" id="ARBA00022730"/>
    </source>
</evidence>
<dbReference type="NCBIfam" id="NF001109">
    <property type="entry name" value="PRK00136.1"/>
    <property type="match status" value="1"/>
</dbReference>
<dbReference type="Gene3D" id="3.30.1370.30">
    <property type="match status" value="1"/>
</dbReference>
<comment type="similarity">
    <text evidence="1 7 8">Belongs to the universal ribosomal protein uS8 family.</text>
</comment>
<dbReference type="GO" id="GO:0005840">
    <property type="term" value="C:ribosome"/>
    <property type="evidence" value="ECO:0007669"/>
    <property type="project" value="UniProtKB-KW"/>
</dbReference>
<dbReference type="EMBL" id="MFQS01000017">
    <property type="protein sequence ID" value="OGH83228.1"/>
    <property type="molecule type" value="Genomic_DNA"/>
</dbReference>
<keyword evidence="2 7" id="KW-0699">rRNA-binding</keyword>
<dbReference type="InterPro" id="IPR035987">
    <property type="entry name" value="Ribosomal_uS8_sf"/>
</dbReference>
<proteinExistence type="inferred from homology"/>
<evidence type="ECO:0000256" key="6">
    <source>
        <dbReference type="ARBA" id="ARBA00035258"/>
    </source>
</evidence>
<dbReference type="PROSITE" id="PS00053">
    <property type="entry name" value="RIBOSOMAL_S8"/>
    <property type="match status" value="1"/>
</dbReference>
<dbReference type="Gene3D" id="3.30.1490.10">
    <property type="match status" value="1"/>
</dbReference>
<dbReference type="PANTHER" id="PTHR11758">
    <property type="entry name" value="40S RIBOSOMAL PROTEIN S15A"/>
    <property type="match status" value="1"/>
</dbReference>
<evidence type="ECO:0000313" key="9">
    <source>
        <dbReference type="EMBL" id="OGH83228.1"/>
    </source>
</evidence>
<dbReference type="InterPro" id="IPR047863">
    <property type="entry name" value="Ribosomal_uS8_CS"/>
</dbReference>
<comment type="subunit">
    <text evidence="7">Part of the 30S ribosomal subunit. Contacts proteins S5 and S12.</text>
</comment>
<evidence type="ECO:0000256" key="3">
    <source>
        <dbReference type="ARBA" id="ARBA00022884"/>
    </source>
</evidence>
<evidence type="ECO:0000256" key="4">
    <source>
        <dbReference type="ARBA" id="ARBA00022980"/>
    </source>
</evidence>
<dbReference type="SUPFAM" id="SSF56047">
    <property type="entry name" value="Ribosomal protein S8"/>
    <property type="match status" value="1"/>
</dbReference>
<protein>
    <recommendedName>
        <fullName evidence="6 7">Small ribosomal subunit protein uS8</fullName>
    </recommendedName>
</protein>
<sequence length="130" mass="14446">MMMTDPIADMLTRIRNAQAVGKKTVDLAFSKLKMSISKILVEEGYINKAEKVDSNPPVLRLELKYIGKNPAIQSIKRDSTPGHRKYCKSDELPKVLNDYGIAILSTSKGLMTNKQARKESVGGELICSVY</sequence>
<dbReference type="HAMAP" id="MF_01302_B">
    <property type="entry name" value="Ribosomal_uS8_B"/>
    <property type="match status" value="1"/>
</dbReference>
<dbReference type="AlphaFoldDB" id="A0A1F6NHC6"/>
<comment type="function">
    <text evidence="7">One of the primary rRNA binding proteins, it binds directly to 16S rRNA central domain where it helps coordinate assembly of the platform of the 30S subunit.</text>
</comment>
<reference evidence="9 10" key="1">
    <citation type="journal article" date="2016" name="Nat. Commun.">
        <title>Thousands of microbial genomes shed light on interconnected biogeochemical processes in an aquifer system.</title>
        <authorList>
            <person name="Anantharaman K."/>
            <person name="Brown C.T."/>
            <person name="Hug L.A."/>
            <person name="Sharon I."/>
            <person name="Castelle C.J."/>
            <person name="Probst A.J."/>
            <person name="Thomas B.C."/>
            <person name="Singh A."/>
            <person name="Wilkins M.J."/>
            <person name="Karaoz U."/>
            <person name="Brodie E.L."/>
            <person name="Williams K.H."/>
            <person name="Hubbard S.S."/>
            <person name="Banfield J.F."/>
        </authorList>
    </citation>
    <scope>NUCLEOTIDE SEQUENCE [LARGE SCALE GENOMIC DNA]</scope>
</reference>
<keyword evidence="5 7" id="KW-0687">Ribonucleoprotein</keyword>
<accession>A0A1F6NHC6</accession>
<keyword evidence="3 7" id="KW-0694">RNA-binding</keyword>
<dbReference type="GO" id="GO:0005737">
    <property type="term" value="C:cytoplasm"/>
    <property type="evidence" value="ECO:0007669"/>
    <property type="project" value="UniProtKB-ARBA"/>
</dbReference>
<dbReference type="InterPro" id="IPR000630">
    <property type="entry name" value="Ribosomal_uS8"/>
</dbReference>
<name>A0A1F6NHC6_9BACT</name>
<dbReference type="Proteomes" id="UP000176300">
    <property type="component" value="Unassembled WGS sequence"/>
</dbReference>
<dbReference type="STRING" id="1798697.A2373_01585"/>
<dbReference type="GO" id="GO:1990904">
    <property type="term" value="C:ribonucleoprotein complex"/>
    <property type="evidence" value="ECO:0007669"/>
    <property type="project" value="UniProtKB-KW"/>
</dbReference>
<evidence type="ECO:0000256" key="8">
    <source>
        <dbReference type="RuleBase" id="RU003660"/>
    </source>
</evidence>
<organism evidence="9 10">
    <name type="scientific">Candidatus Magasanikbacteria bacterium RIFOXYB1_FULL_40_15</name>
    <dbReference type="NCBI Taxonomy" id="1798697"/>
    <lineage>
        <taxon>Bacteria</taxon>
        <taxon>Candidatus Magasanikiibacteriota</taxon>
    </lineage>
</organism>
<evidence type="ECO:0000313" key="10">
    <source>
        <dbReference type="Proteomes" id="UP000176300"/>
    </source>
</evidence>
<gene>
    <name evidence="7" type="primary">rpsH</name>
    <name evidence="9" type="ORF">A2373_01585</name>
</gene>
<dbReference type="FunFam" id="3.30.1370.30:FF:000002">
    <property type="entry name" value="30S ribosomal protein S8"/>
    <property type="match status" value="1"/>
</dbReference>
<evidence type="ECO:0000256" key="5">
    <source>
        <dbReference type="ARBA" id="ARBA00023274"/>
    </source>
</evidence>
<keyword evidence="4 7" id="KW-0689">Ribosomal protein</keyword>